<protein>
    <submittedName>
        <fullName evidence="2">Uncharacterized protein</fullName>
    </submittedName>
</protein>
<evidence type="ECO:0000256" key="1">
    <source>
        <dbReference type="SAM" id="MobiDB-lite"/>
    </source>
</evidence>
<proteinExistence type="predicted"/>
<reference evidence="2" key="1">
    <citation type="journal article" date="2022" name="Int. J. Mol. Sci.">
        <title>Draft Genome of Tanacetum Coccineum: Genomic Comparison of Closely Related Tanacetum-Family Plants.</title>
        <authorList>
            <person name="Yamashiro T."/>
            <person name="Shiraishi A."/>
            <person name="Nakayama K."/>
            <person name="Satake H."/>
        </authorList>
    </citation>
    <scope>NUCLEOTIDE SEQUENCE</scope>
</reference>
<dbReference type="EMBL" id="BQNB010016854">
    <property type="protein sequence ID" value="GJT56542.1"/>
    <property type="molecule type" value="Genomic_DNA"/>
</dbReference>
<evidence type="ECO:0000313" key="2">
    <source>
        <dbReference type="EMBL" id="GJT56542.1"/>
    </source>
</evidence>
<dbReference type="CDD" id="cd09272">
    <property type="entry name" value="RNase_HI_RT_Ty1"/>
    <property type="match status" value="1"/>
</dbReference>
<gene>
    <name evidence="2" type="ORF">Tco_0991596</name>
</gene>
<feature type="compositionally biased region" description="Polar residues" evidence="1">
    <location>
        <begin position="277"/>
        <end position="290"/>
    </location>
</feature>
<dbReference type="PANTHER" id="PTHR11439:SF495">
    <property type="entry name" value="REVERSE TRANSCRIPTASE, RNA-DEPENDENT DNA POLYMERASE-RELATED"/>
    <property type="match status" value="1"/>
</dbReference>
<keyword evidence="3" id="KW-1185">Reference proteome</keyword>
<name>A0ABQ5F170_9ASTR</name>
<organism evidence="2 3">
    <name type="scientific">Tanacetum coccineum</name>
    <dbReference type="NCBI Taxonomy" id="301880"/>
    <lineage>
        <taxon>Eukaryota</taxon>
        <taxon>Viridiplantae</taxon>
        <taxon>Streptophyta</taxon>
        <taxon>Embryophyta</taxon>
        <taxon>Tracheophyta</taxon>
        <taxon>Spermatophyta</taxon>
        <taxon>Magnoliopsida</taxon>
        <taxon>eudicotyledons</taxon>
        <taxon>Gunneridae</taxon>
        <taxon>Pentapetalae</taxon>
        <taxon>asterids</taxon>
        <taxon>campanulids</taxon>
        <taxon>Asterales</taxon>
        <taxon>Asteraceae</taxon>
        <taxon>Asteroideae</taxon>
        <taxon>Anthemideae</taxon>
        <taxon>Anthemidinae</taxon>
        <taxon>Tanacetum</taxon>
    </lineage>
</organism>
<sequence length="459" mass="51065">METQKPLLKDEDGEEVDVHMYRSMIGSLMYLTSSRPDIMYLKGQLKLGLWYPKNSPFDLIACTNSDYDGASLDRKSTTGGCQFLGCRLISWQCKKQTVVANSTTKAEYVAASKLGLWAFLLKDVFMSVRDMFSGGRMIIDGLWKNAVAWLCRCLKVNAARHYLLLMSVGIKRLLDDLRVTAAQSKNGNTAPKTIVVEGVEKVMPPTTAKEKAQKRLELELLGETISQEDMNQKLLRSWSREWNTHVVVWRNKTDLDTISMDDLYNNLKVYKPEVKGMSSSSSSTQNIDFVSSSNNNNSNTNRAVSTAQVVNTANGVSAANSQVNASNIDNLSDAVICAFLASQPNNPQLAHVDLQQIHPDDLEEMNLRWQMAIDVSCRVAPKLLEASQYAMKSSLPSDQNVIDEILQTCQITAINTQVPWATGLHPRGTNRLEKSLVEWVVILGSPRKDSENSCNTGKS</sequence>
<accession>A0ABQ5F170</accession>
<dbReference type="Proteomes" id="UP001151760">
    <property type="component" value="Unassembled WGS sequence"/>
</dbReference>
<evidence type="ECO:0000313" key="3">
    <source>
        <dbReference type="Proteomes" id="UP001151760"/>
    </source>
</evidence>
<feature type="compositionally biased region" description="Low complexity" evidence="1">
    <location>
        <begin position="291"/>
        <end position="301"/>
    </location>
</feature>
<comment type="caution">
    <text evidence="2">The sequence shown here is derived from an EMBL/GenBank/DDBJ whole genome shotgun (WGS) entry which is preliminary data.</text>
</comment>
<dbReference type="PANTHER" id="PTHR11439">
    <property type="entry name" value="GAG-POL-RELATED RETROTRANSPOSON"/>
    <property type="match status" value="1"/>
</dbReference>
<reference evidence="2" key="2">
    <citation type="submission" date="2022-01" db="EMBL/GenBank/DDBJ databases">
        <authorList>
            <person name="Yamashiro T."/>
            <person name="Shiraishi A."/>
            <person name="Satake H."/>
            <person name="Nakayama K."/>
        </authorList>
    </citation>
    <scope>NUCLEOTIDE SEQUENCE</scope>
</reference>
<feature type="region of interest" description="Disordered" evidence="1">
    <location>
        <begin position="275"/>
        <end position="301"/>
    </location>
</feature>